<dbReference type="EMBL" id="CP029289">
    <property type="protein sequence ID" value="AWR93827.1"/>
    <property type="molecule type" value="Genomic_DNA"/>
</dbReference>
<sequence length="120" mass="14432">MKEWFEFGWNFERYLSLLQIITGWIILAYLIFHVIYANRLAHGVTINDTFLMPILVIFGIVLTFHISNGIRILLIEYGYLTPRGHINENWLRYKKHRNYEMIMMIVLAVSLFISFWAIYK</sequence>
<keyword evidence="1" id="KW-1133">Transmembrane helix</keyword>
<dbReference type="AlphaFoldDB" id="A0A2U9ICT8"/>
<evidence type="ECO:0000256" key="1">
    <source>
        <dbReference type="SAM" id="Phobius"/>
    </source>
</evidence>
<keyword evidence="3" id="KW-1185">Reference proteome</keyword>
<dbReference type="OrthoDB" id="25372at2157"/>
<organism evidence="2 3">
    <name type="scientific">Acidianus brierleyi</name>
    <dbReference type="NCBI Taxonomy" id="41673"/>
    <lineage>
        <taxon>Archaea</taxon>
        <taxon>Thermoproteota</taxon>
        <taxon>Thermoprotei</taxon>
        <taxon>Sulfolobales</taxon>
        <taxon>Sulfolobaceae</taxon>
        <taxon>Acidianus</taxon>
    </lineage>
</organism>
<dbReference type="RefSeq" id="WP_110269711.1">
    <property type="nucleotide sequence ID" value="NZ_CP029289.2"/>
</dbReference>
<dbReference type="InterPro" id="IPR034804">
    <property type="entry name" value="SQR/QFR_C/D"/>
</dbReference>
<name>A0A2U9ICT8_9CREN</name>
<evidence type="ECO:0000313" key="3">
    <source>
        <dbReference type="Proteomes" id="UP000248044"/>
    </source>
</evidence>
<feature type="transmembrane region" description="Helical" evidence="1">
    <location>
        <begin position="101"/>
        <end position="119"/>
    </location>
</feature>
<accession>A0A2U9ICT8</accession>
<feature type="transmembrane region" description="Helical" evidence="1">
    <location>
        <begin position="56"/>
        <end position="80"/>
    </location>
</feature>
<gene>
    <name evidence="2" type="ORF">DFR85_03555</name>
</gene>
<keyword evidence="1" id="KW-0472">Membrane</keyword>
<protein>
    <recommendedName>
        <fullName evidence="4">Succinate dehydrogenase</fullName>
    </recommendedName>
</protein>
<dbReference type="SUPFAM" id="SSF81343">
    <property type="entry name" value="Fumarate reductase respiratory complex transmembrane subunits"/>
    <property type="match status" value="1"/>
</dbReference>
<feature type="transmembrane region" description="Helical" evidence="1">
    <location>
        <begin position="14"/>
        <end position="36"/>
    </location>
</feature>
<dbReference type="GO" id="GO:0016020">
    <property type="term" value="C:membrane"/>
    <property type="evidence" value="ECO:0007669"/>
    <property type="project" value="InterPro"/>
</dbReference>
<dbReference type="Proteomes" id="UP000248044">
    <property type="component" value="Chromosome"/>
</dbReference>
<keyword evidence="1" id="KW-0812">Transmembrane</keyword>
<dbReference type="Gene3D" id="1.20.1300.10">
    <property type="entry name" value="Fumarate reductase/succinate dehydrogenase, transmembrane subunit"/>
    <property type="match status" value="1"/>
</dbReference>
<evidence type="ECO:0008006" key="4">
    <source>
        <dbReference type="Google" id="ProtNLM"/>
    </source>
</evidence>
<proteinExistence type="predicted"/>
<dbReference type="KEGG" id="abri:DFR85_03555"/>
<reference evidence="2 3" key="1">
    <citation type="submission" date="2018-05" db="EMBL/GenBank/DDBJ databases">
        <title>Complete Genome Sequences of Extremely Thermoacidophilic, Metal-Mobilizing Type-Strain Members of the Archaeal Family Sulfolobaceae: Acidianus brierleyi DSM-1651T, Acidianus sulfidivorans DSM-18786T, Metallosphaera hakonensis DSM-7519T, and Metallosphaera prunae DSM-10039T.</title>
        <authorList>
            <person name="Counts J.A."/>
            <person name="Kelly R.M."/>
        </authorList>
    </citation>
    <scope>NUCLEOTIDE SEQUENCE [LARGE SCALE GENOMIC DNA]</scope>
    <source>
        <strain evidence="2 3">DSM 1651</strain>
    </source>
</reference>
<dbReference type="GeneID" id="36831201"/>
<evidence type="ECO:0000313" key="2">
    <source>
        <dbReference type="EMBL" id="AWR93827.1"/>
    </source>
</evidence>